<evidence type="ECO:0000313" key="2">
    <source>
        <dbReference type="Proteomes" id="UP000028602"/>
    </source>
</evidence>
<protein>
    <submittedName>
        <fullName evidence="1">Uncharacterized protein</fullName>
    </submittedName>
</protein>
<dbReference type="Proteomes" id="UP000028602">
    <property type="component" value="Unassembled WGS sequence"/>
</dbReference>
<reference evidence="1 2" key="1">
    <citation type="submission" date="2014-05" db="EMBL/GenBank/DDBJ databases">
        <title>ATOL: Assembling a taxonomically balanced genome-scale reconstruction of the evolutionary history of the Enterobacteriaceae.</title>
        <authorList>
            <person name="Plunkett G.III."/>
            <person name="Neeno-Eckwall E.C."/>
            <person name="Glasner J.D."/>
            <person name="Perna N.T."/>
        </authorList>
    </citation>
    <scope>NUCLEOTIDE SEQUENCE [LARGE SCALE GENOMIC DNA]</scope>
    <source>
        <strain evidence="1 2">ATCC 33301</strain>
    </source>
</reference>
<comment type="caution">
    <text evidence="1">The sequence shown here is derived from an EMBL/GenBank/DDBJ whole genome shotgun (WGS) entry which is preliminary data.</text>
</comment>
<name>A0A085JGR4_9GAMM</name>
<gene>
    <name evidence="1" type="ORF">GTPT_1591</name>
</gene>
<sequence length="113" mass="12487">MGKIRAIALTRPCSNCPFLDSPESISHTLKSGRLAGIKSGLLADDITPFLCHKTLSGHEDVNGKYQHSGKEAHCMGSMAWLYNQGRFNISMRLAAMDKTWLENLKQSALLVVR</sequence>
<dbReference type="EMBL" id="JMPR01000028">
    <property type="protein sequence ID" value="KFD19660.1"/>
    <property type="molecule type" value="Genomic_DNA"/>
</dbReference>
<accession>A0A085JGR4</accession>
<dbReference type="AlphaFoldDB" id="A0A085JGR4"/>
<organism evidence="1 2">
    <name type="scientific">Tatumella ptyseos ATCC 33301</name>
    <dbReference type="NCBI Taxonomy" id="1005995"/>
    <lineage>
        <taxon>Bacteria</taxon>
        <taxon>Pseudomonadati</taxon>
        <taxon>Pseudomonadota</taxon>
        <taxon>Gammaproteobacteria</taxon>
        <taxon>Enterobacterales</taxon>
        <taxon>Erwiniaceae</taxon>
        <taxon>Tatumella</taxon>
    </lineage>
</organism>
<proteinExistence type="predicted"/>
<evidence type="ECO:0000313" key="1">
    <source>
        <dbReference type="EMBL" id="KFD19660.1"/>
    </source>
</evidence>
<keyword evidence="2" id="KW-1185">Reference proteome</keyword>